<evidence type="ECO:0000256" key="1">
    <source>
        <dbReference type="SAM" id="MobiDB-lite"/>
    </source>
</evidence>
<reference evidence="3" key="1">
    <citation type="submission" date="2019-02" db="EMBL/GenBank/DDBJ databases">
        <authorList>
            <person name="Bachy C."/>
            <person name="Yung C.-M."/>
            <person name="Roux S."/>
            <person name="Sullivan M.B."/>
            <person name="Worden A.Z."/>
        </authorList>
    </citation>
    <scope>NUCLEOTIDE SEQUENCE</scope>
    <source>
        <strain evidence="3">BII-V2</strain>
    </source>
</reference>
<feature type="compositionally biased region" description="Polar residues" evidence="1">
    <location>
        <begin position="214"/>
        <end position="227"/>
    </location>
</feature>
<name>A0A7S6NYG4_9PHYC</name>
<organism evidence="3">
    <name type="scientific">Bathycoccus sp. RCC716 virus 2</name>
    <dbReference type="NCBI Taxonomy" id="2530039"/>
    <lineage>
        <taxon>Viruses</taxon>
        <taxon>Varidnaviria</taxon>
        <taxon>Bamfordvirae</taxon>
        <taxon>Nucleocytoviricota</taxon>
        <taxon>Megaviricetes</taxon>
        <taxon>Algavirales</taxon>
        <taxon>Phycodnaviridae</taxon>
        <taxon>Prasinovirus</taxon>
    </lineage>
</organism>
<dbReference type="InterPro" id="IPR043915">
    <property type="entry name" value="P9_TM"/>
</dbReference>
<feature type="region of interest" description="Disordered" evidence="1">
    <location>
        <begin position="205"/>
        <end position="227"/>
    </location>
</feature>
<sequence>MTSWFDDPKQLIRSDKVLNFWPSTTLTPEERINATARFIIYATCIIYLIKRDTRIFVLGGTALGVLFIMERSDMVKEALARPTDGQLGATGACQLPDKENPMGNVLLSDFSDRPDRPSACYYPTVKAKANDLATEGVKYGPSRSRSAMPLYQRNAMSRQFVTMPSTSLAGDPYYEYIHGKQGQKTCRQDPRLCNPDARGVQLEAFAGLSPSGDIRSSASRPTGTFSP</sequence>
<dbReference type="Pfam" id="PF19066">
    <property type="entry name" value="P9_TM"/>
    <property type="match status" value="1"/>
</dbReference>
<protein>
    <recommendedName>
        <fullName evidence="2">Minor capsid protein P9 transmembrane helices domain-containing protein</fullName>
    </recommendedName>
</protein>
<dbReference type="EMBL" id="MK522038">
    <property type="protein sequence ID" value="QOR60457.1"/>
    <property type="molecule type" value="Genomic_DNA"/>
</dbReference>
<proteinExistence type="predicted"/>
<evidence type="ECO:0000259" key="2">
    <source>
        <dbReference type="Pfam" id="PF19066"/>
    </source>
</evidence>
<accession>A0A7S6NYG4</accession>
<feature type="domain" description="Minor capsid protein P9 transmembrane helices" evidence="2">
    <location>
        <begin position="4"/>
        <end position="69"/>
    </location>
</feature>
<evidence type="ECO:0000313" key="3">
    <source>
        <dbReference type="EMBL" id="QOR60457.1"/>
    </source>
</evidence>